<keyword evidence="2" id="KW-1185">Reference proteome</keyword>
<dbReference type="OrthoDB" id="47007at2759"/>
<protein>
    <submittedName>
        <fullName evidence="1">Oxidoreductase, short chain dehydrogenase/reductase family protein</fullName>
    </submittedName>
</protein>
<dbReference type="PANTHER" id="PTHR44115:SF4">
    <property type="entry name" value="OXIDOREDUCTASE"/>
    <property type="match status" value="1"/>
</dbReference>
<dbReference type="PRINTS" id="PR00081">
    <property type="entry name" value="GDHRDH"/>
</dbReference>
<dbReference type="PRINTS" id="PR00080">
    <property type="entry name" value="SDRFAMILY"/>
</dbReference>
<gene>
    <name evidence="1" type="ORF">OESDEN_06308</name>
</gene>
<dbReference type="EMBL" id="KN550611">
    <property type="protein sequence ID" value="KHJ93776.1"/>
    <property type="molecule type" value="Genomic_DNA"/>
</dbReference>
<dbReference type="Pfam" id="PF13561">
    <property type="entry name" value="adh_short_C2"/>
    <property type="match status" value="1"/>
</dbReference>
<accession>A0A0B1TCE1</accession>
<evidence type="ECO:0000313" key="2">
    <source>
        <dbReference type="Proteomes" id="UP000053660"/>
    </source>
</evidence>
<sequence>MRDSKIVYHTIGQIIVKLHLFKELRLDSFLTLGSSNGIGRATAQLFAREGAMVTLCGRDEATLQESKSLVLAENGGSEEKVLIVSGDIREEEVMERTIDATIEKFGHLDVLVNNAGGVMVLSSTMSIQSNEIDGNMDRFDYAWELNTKSVLRLCQLAFPHLVKTKGDIVNVSSIAGLNNGSGTMASYYGIAKAAQDQLTRTLAIHYITKGVRVNSVSPGPISTNIMQKHGFTDEMVKKMEEKMTAKPTSVPYQRVGTPEDVAKAILFLADKTRSDYIVGHQLVIDGGASLQMPLIANAPEIMLEVFTEAAAKK</sequence>
<dbReference type="PANTHER" id="PTHR44115">
    <property type="entry name" value="PROTEIN CBG09704"/>
    <property type="match status" value="1"/>
</dbReference>
<reference evidence="1 2" key="1">
    <citation type="submission" date="2014-03" db="EMBL/GenBank/DDBJ databases">
        <title>Draft genome of the hookworm Oesophagostomum dentatum.</title>
        <authorList>
            <person name="Mitreva M."/>
        </authorList>
    </citation>
    <scope>NUCLEOTIDE SEQUENCE [LARGE SCALE GENOMIC DNA]</scope>
    <source>
        <strain evidence="1 2">OD-Hann</strain>
    </source>
</reference>
<name>A0A0B1TCE1_OESDE</name>
<proteinExistence type="predicted"/>
<dbReference type="InterPro" id="IPR036291">
    <property type="entry name" value="NAD(P)-bd_dom_sf"/>
</dbReference>
<dbReference type="FunFam" id="3.40.50.720:FF:000084">
    <property type="entry name" value="Short-chain dehydrogenase reductase"/>
    <property type="match status" value="1"/>
</dbReference>
<dbReference type="Proteomes" id="UP000053660">
    <property type="component" value="Unassembled WGS sequence"/>
</dbReference>
<dbReference type="Gene3D" id="3.40.50.720">
    <property type="entry name" value="NAD(P)-binding Rossmann-like Domain"/>
    <property type="match status" value="1"/>
</dbReference>
<dbReference type="AlphaFoldDB" id="A0A0B1TCE1"/>
<dbReference type="InterPro" id="IPR002347">
    <property type="entry name" value="SDR_fam"/>
</dbReference>
<organism evidence="1 2">
    <name type="scientific">Oesophagostomum dentatum</name>
    <name type="common">Nodular worm</name>
    <dbReference type="NCBI Taxonomy" id="61180"/>
    <lineage>
        <taxon>Eukaryota</taxon>
        <taxon>Metazoa</taxon>
        <taxon>Ecdysozoa</taxon>
        <taxon>Nematoda</taxon>
        <taxon>Chromadorea</taxon>
        <taxon>Rhabditida</taxon>
        <taxon>Rhabditina</taxon>
        <taxon>Rhabditomorpha</taxon>
        <taxon>Strongyloidea</taxon>
        <taxon>Strongylidae</taxon>
        <taxon>Oesophagostomum</taxon>
    </lineage>
</organism>
<dbReference type="SUPFAM" id="SSF51735">
    <property type="entry name" value="NAD(P)-binding Rossmann-fold domains"/>
    <property type="match status" value="1"/>
</dbReference>
<evidence type="ECO:0000313" key="1">
    <source>
        <dbReference type="EMBL" id="KHJ93776.1"/>
    </source>
</evidence>